<dbReference type="InterPro" id="IPR013320">
    <property type="entry name" value="ConA-like_dom_sf"/>
</dbReference>
<dbReference type="Gene3D" id="3.30.40.10">
    <property type="entry name" value="Zinc/RING finger domain, C3HC4 (zinc finger)"/>
    <property type="match status" value="1"/>
</dbReference>
<dbReference type="Ensembl" id="ENSHCOT00000027039.1">
    <property type="protein sequence ID" value="ENSHCOP00000012697.1"/>
    <property type="gene ID" value="ENSHCOG00000015762.1"/>
</dbReference>
<dbReference type="SMART" id="SM00449">
    <property type="entry name" value="SPRY"/>
    <property type="match status" value="1"/>
</dbReference>
<keyword evidence="10" id="KW-1185">Reference proteome</keyword>
<dbReference type="SMART" id="SM00184">
    <property type="entry name" value="RING"/>
    <property type="match status" value="1"/>
</dbReference>
<dbReference type="GO" id="GO:0016567">
    <property type="term" value="P:protein ubiquitination"/>
    <property type="evidence" value="ECO:0007669"/>
    <property type="project" value="InterPro"/>
</dbReference>
<dbReference type="OrthoDB" id="6105938at2759"/>
<reference evidence="9" key="1">
    <citation type="submission" date="2025-08" db="UniProtKB">
        <authorList>
            <consortium name="Ensembl"/>
        </authorList>
    </citation>
    <scope>IDENTIFICATION</scope>
</reference>
<sequence>MSLPEEDLTCPICHEIFSDPVVLSCSHSFCRRCQERCWDARLRECPVCRKKTSKSSHFPNLALKNICEAVVSRREVEAVEERLMCPLHREKYKLFCLEDKEPICVVCQCSKAHKDHKCSPVEEAATDCKDKLNESLKSLQDKLDKLKMIHRASADMFKHIKEQAVETRRLIRGQFEQLRQMLNREEEARLAAVKREEEEKMANMNDKMKELSAEVLSLAESVGDVRQLLKEDDMVLLKKFKDHKDRNTTLGSDYMCGALLDVTNHVSNLKYRVWEKMLEHIDYTPVTLDPNTAHPCLILSDDLTSCHYSDRMNCCPDNPERFHISAEVVGAAALGSGSHRWVVQTGSNRDWLLGVVSSSIPRNSEVNARPENGFWTLCFRDGQVKAMTSPPTPLEVSRVPERIKVHVDYDKGTVMFWDDDDDDSPLHVYEQTFSQTLLPYFYTQSSHPLRILPERVLVTKLRQ</sequence>
<evidence type="ECO:0000256" key="5">
    <source>
        <dbReference type="SAM" id="Coils"/>
    </source>
</evidence>
<dbReference type="SMART" id="SM00336">
    <property type="entry name" value="BBOX"/>
    <property type="match status" value="1"/>
</dbReference>
<accession>A0A3Q2YH31</accession>
<dbReference type="PRINTS" id="PR01407">
    <property type="entry name" value="BUTYPHLNCDUF"/>
</dbReference>
<dbReference type="GeneID" id="109521435"/>
<dbReference type="GO" id="GO:0008270">
    <property type="term" value="F:zinc ion binding"/>
    <property type="evidence" value="ECO:0007669"/>
    <property type="project" value="UniProtKB-KW"/>
</dbReference>
<dbReference type="Pfam" id="PF13445">
    <property type="entry name" value="zf-RING_UBOX"/>
    <property type="match status" value="1"/>
</dbReference>
<dbReference type="InterPro" id="IPR050143">
    <property type="entry name" value="TRIM/RBCC"/>
</dbReference>
<keyword evidence="1" id="KW-0479">Metal-binding</keyword>
<dbReference type="InterPro" id="IPR000315">
    <property type="entry name" value="Znf_B-box"/>
</dbReference>
<evidence type="ECO:0000256" key="2">
    <source>
        <dbReference type="ARBA" id="ARBA00022771"/>
    </source>
</evidence>
<dbReference type="AlphaFoldDB" id="A0A3Q2YH31"/>
<dbReference type="PROSITE" id="PS50089">
    <property type="entry name" value="ZF_RING_2"/>
    <property type="match status" value="1"/>
</dbReference>
<dbReference type="Proteomes" id="UP000264820">
    <property type="component" value="Unplaced"/>
</dbReference>
<dbReference type="KEGG" id="hcq:109521435"/>
<feature type="domain" description="B30.2/SPRY" evidence="8">
    <location>
        <begin position="266"/>
        <end position="458"/>
    </location>
</feature>
<evidence type="ECO:0000313" key="10">
    <source>
        <dbReference type="Proteomes" id="UP000264820"/>
    </source>
</evidence>
<dbReference type="InterPro" id="IPR003879">
    <property type="entry name" value="Butyrophylin_SPRY"/>
</dbReference>
<dbReference type="SUPFAM" id="SSF49899">
    <property type="entry name" value="Concanavalin A-like lectins/glucanases"/>
    <property type="match status" value="1"/>
</dbReference>
<dbReference type="OMA" id="KRCWDTG"/>
<keyword evidence="2 4" id="KW-0863">Zinc-finger</keyword>
<dbReference type="InterPro" id="IPR006574">
    <property type="entry name" value="PRY"/>
</dbReference>
<dbReference type="InterPro" id="IPR003613">
    <property type="entry name" value="Ubox_domain"/>
</dbReference>
<dbReference type="GO" id="GO:0004842">
    <property type="term" value="F:ubiquitin-protein transferase activity"/>
    <property type="evidence" value="ECO:0007669"/>
    <property type="project" value="InterPro"/>
</dbReference>
<feature type="domain" description="RING-type" evidence="6">
    <location>
        <begin position="10"/>
        <end position="49"/>
    </location>
</feature>
<proteinExistence type="predicted"/>
<dbReference type="InterPro" id="IPR043136">
    <property type="entry name" value="B30.2/SPRY_sf"/>
</dbReference>
<reference evidence="9" key="2">
    <citation type="submission" date="2025-09" db="UniProtKB">
        <authorList>
            <consortium name="Ensembl"/>
        </authorList>
    </citation>
    <scope>IDENTIFICATION</scope>
</reference>
<dbReference type="InterPro" id="IPR013083">
    <property type="entry name" value="Znf_RING/FYVE/PHD"/>
</dbReference>
<evidence type="ECO:0000256" key="1">
    <source>
        <dbReference type="ARBA" id="ARBA00022723"/>
    </source>
</evidence>
<protein>
    <submittedName>
        <fullName evidence="9">Tripartite motif-containing protein 35-like</fullName>
    </submittedName>
</protein>
<feature type="domain" description="B box-type" evidence="7">
    <location>
        <begin position="80"/>
        <end position="121"/>
    </location>
</feature>
<dbReference type="InterPro" id="IPR027370">
    <property type="entry name" value="Znf-RING_euk"/>
</dbReference>
<organism evidence="9 10">
    <name type="scientific">Hippocampus comes</name>
    <name type="common">Tiger tail seahorse</name>
    <dbReference type="NCBI Taxonomy" id="109280"/>
    <lineage>
        <taxon>Eukaryota</taxon>
        <taxon>Metazoa</taxon>
        <taxon>Chordata</taxon>
        <taxon>Craniata</taxon>
        <taxon>Vertebrata</taxon>
        <taxon>Euteleostomi</taxon>
        <taxon>Actinopterygii</taxon>
        <taxon>Neopterygii</taxon>
        <taxon>Teleostei</taxon>
        <taxon>Neoteleostei</taxon>
        <taxon>Acanthomorphata</taxon>
        <taxon>Syngnathiaria</taxon>
        <taxon>Syngnathiformes</taxon>
        <taxon>Syngnathoidei</taxon>
        <taxon>Syngnathidae</taxon>
        <taxon>Hippocampus</taxon>
    </lineage>
</organism>
<evidence type="ECO:0000313" key="9">
    <source>
        <dbReference type="Ensembl" id="ENSHCOP00000012697.1"/>
    </source>
</evidence>
<dbReference type="SUPFAM" id="SSF57850">
    <property type="entry name" value="RING/U-box"/>
    <property type="match status" value="1"/>
</dbReference>
<evidence type="ECO:0000259" key="7">
    <source>
        <dbReference type="PROSITE" id="PS50119"/>
    </source>
</evidence>
<dbReference type="PANTHER" id="PTHR24103">
    <property type="entry name" value="E3 UBIQUITIN-PROTEIN LIGASE TRIM"/>
    <property type="match status" value="1"/>
</dbReference>
<dbReference type="GeneTree" id="ENSGT00970000193390"/>
<keyword evidence="5" id="KW-0175">Coiled coil</keyword>
<dbReference type="SMART" id="SM00589">
    <property type="entry name" value="PRY"/>
    <property type="match status" value="1"/>
</dbReference>
<dbReference type="Pfam" id="PF00643">
    <property type="entry name" value="zf-B_box"/>
    <property type="match status" value="1"/>
</dbReference>
<evidence type="ECO:0000256" key="4">
    <source>
        <dbReference type="PROSITE-ProRule" id="PRU00024"/>
    </source>
</evidence>
<evidence type="ECO:0000259" key="6">
    <source>
        <dbReference type="PROSITE" id="PS50089"/>
    </source>
</evidence>
<dbReference type="PROSITE" id="PS50188">
    <property type="entry name" value="B302_SPRY"/>
    <property type="match status" value="1"/>
</dbReference>
<dbReference type="Gene3D" id="2.60.120.920">
    <property type="match status" value="1"/>
</dbReference>
<dbReference type="SMART" id="SM00504">
    <property type="entry name" value="Ubox"/>
    <property type="match status" value="1"/>
</dbReference>
<dbReference type="Pfam" id="PF13765">
    <property type="entry name" value="PRY"/>
    <property type="match status" value="1"/>
</dbReference>
<dbReference type="Gene3D" id="3.30.160.60">
    <property type="entry name" value="Classic Zinc Finger"/>
    <property type="match status" value="1"/>
</dbReference>
<keyword evidence="3" id="KW-0862">Zinc</keyword>
<dbReference type="STRING" id="109280.ENSHCOP00000012697"/>
<dbReference type="SUPFAM" id="SSF57845">
    <property type="entry name" value="B-box zinc-binding domain"/>
    <property type="match status" value="1"/>
</dbReference>
<dbReference type="CDD" id="cd12893">
    <property type="entry name" value="SPRY_PRY_TRIM35"/>
    <property type="match status" value="1"/>
</dbReference>
<dbReference type="InterPro" id="IPR001870">
    <property type="entry name" value="B30.2/SPRY"/>
</dbReference>
<evidence type="ECO:0000256" key="3">
    <source>
        <dbReference type="ARBA" id="ARBA00022833"/>
    </source>
</evidence>
<dbReference type="PROSITE" id="PS50119">
    <property type="entry name" value="ZF_BBOX"/>
    <property type="match status" value="1"/>
</dbReference>
<evidence type="ECO:0000259" key="8">
    <source>
        <dbReference type="PROSITE" id="PS50188"/>
    </source>
</evidence>
<dbReference type="Pfam" id="PF00622">
    <property type="entry name" value="SPRY"/>
    <property type="match status" value="1"/>
</dbReference>
<feature type="coiled-coil region" evidence="5">
    <location>
        <begin position="183"/>
        <end position="221"/>
    </location>
</feature>
<dbReference type="InterPro" id="IPR001841">
    <property type="entry name" value="Znf_RING"/>
</dbReference>
<dbReference type="InterPro" id="IPR003877">
    <property type="entry name" value="SPRY_dom"/>
</dbReference>
<dbReference type="RefSeq" id="XP_019734818.1">
    <property type="nucleotide sequence ID" value="XM_019879259.1"/>
</dbReference>
<name>A0A3Q2YH31_HIPCM</name>